<dbReference type="EMBL" id="SMCX01000001">
    <property type="protein sequence ID" value="TCW26625.1"/>
    <property type="molecule type" value="Genomic_DNA"/>
</dbReference>
<dbReference type="PANTHER" id="PTHR39339">
    <property type="entry name" value="SLR1444 PROTEIN"/>
    <property type="match status" value="1"/>
</dbReference>
<reference evidence="4 5" key="1">
    <citation type="submission" date="2019-03" db="EMBL/GenBank/DDBJ databases">
        <title>Root nodule microbial communities of legume samples collected from USA, Mexico and Botswana.</title>
        <authorList>
            <person name="Hirsch A."/>
        </authorList>
    </citation>
    <scope>NUCLEOTIDE SEQUENCE [LARGE SCALE GENOMIC DNA]</scope>
    <source>
        <strain evidence="4 5">55</strain>
    </source>
</reference>
<proteinExistence type="predicted"/>
<dbReference type="InterPro" id="IPR038186">
    <property type="entry name" value="CHAD_dom_sf"/>
</dbReference>
<organism evidence="4 5">
    <name type="scientific">Dietzia cinnamea</name>
    <dbReference type="NCBI Taxonomy" id="321318"/>
    <lineage>
        <taxon>Bacteria</taxon>
        <taxon>Bacillati</taxon>
        <taxon>Actinomycetota</taxon>
        <taxon>Actinomycetes</taxon>
        <taxon>Mycobacteriales</taxon>
        <taxon>Dietziaceae</taxon>
        <taxon>Dietzia</taxon>
    </lineage>
</organism>
<accession>A0A4R3ZZP0</accession>
<feature type="region of interest" description="Disordered" evidence="1">
    <location>
        <begin position="368"/>
        <end position="393"/>
    </location>
</feature>
<evidence type="ECO:0000313" key="4">
    <source>
        <dbReference type="EMBL" id="TCW26625.1"/>
    </source>
</evidence>
<dbReference type="SMART" id="SM00880">
    <property type="entry name" value="CHAD"/>
    <property type="match status" value="1"/>
</dbReference>
<evidence type="ECO:0000313" key="5">
    <source>
        <dbReference type="Proteomes" id="UP000295805"/>
    </source>
</evidence>
<evidence type="ECO:0000256" key="1">
    <source>
        <dbReference type="SAM" id="MobiDB-lite"/>
    </source>
</evidence>
<dbReference type="Gene3D" id="2.40.320.10">
    <property type="entry name" value="Hypothetical Protein Pfu-838710-001"/>
    <property type="match status" value="1"/>
</dbReference>
<dbReference type="PANTHER" id="PTHR39339:SF1">
    <property type="entry name" value="CHAD DOMAIN-CONTAINING PROTEIN"/>
    <property type="match status" value="1"/>
</dbReference>
<dbReference type="Gene3D" id="1.40.20.10">
    <property type="entry name" value="CHAD domain"/>
    <property type="match status" value="1"/>
</dbReference>
<evidence type="ECO:0000259" key="3">
    <source>
        <dbReference type="PROSITE" id="PS51708"/>
    </source>
</evidence>
<dbReference type="CDD" id="cd07374">
    <property type="entry name" value="CYTH-like_Pase"/>
    <property type="match status" value="1"/>
</dbReference>
<feature type="domain" description="CYTH" evidence="2">
    <location>
        <begin position="16"/>
        <end position="213"/>
    </location>
</feature>
<dbReference type="Pfam" id="PF05235">
    <property type="entry name" value="CHAD"/>
    <property type="match status" value="1"/>
</dbReference>
<dbReference type="InterPro" id="IPR023577">
    <property type="entry name" value="CYTH_domain"/>
</dbReference>
<dbReference type="Pfam" id="PF01928">
    <property type="entry name" value="CYTH"/>
    <property type="match status" value="1"/>
</dbReference>
<gene>
    <name evidence="4" type="ORF">EDD19_10131</name>
</gene>
<dbReference type="SMART" id="SM01118">
    <property type="entry name" value="CYTH"/>
    <property type="match status" value="1"/>
</dbReference>
<protein>
    <submittedName>
        <fullName evidence="4">CHAD domain-containing protein</fullName>
    </submittedName>
</protein>
<name>A0A4R3ZZP0_9ACTN</name>
<sequence>MFTGNWYNRSMTINETVEVESKFEVDDDIPAPSADAFAPLIADGPEEYELSAVYYDTDDLSLTRHKVTLRCRTGGDDEGWHLKLPAHAGRIELQAPLGDEVPDEFLSAVAGLVRRRPLAPVARVDNLRQVHTLRDDDGAAVIEFCDDHVSTEAFVNGGSAATWREWEAEIVDPGRPDAHAHLAAVAAACADAGATTSSSSSKLARAIGPLPDAGDEGVSPVRDALARDLEKLLDHDPAARRTTMVGVHQMRVAVRGLRSTISTFAAELEADVAGTDLDLPGLLAELKVLAAVLGKLRDIQVVDERLEEVAAGYPEDVVSPQTRQRLRTELDAEARRAGERVTSALLSDRYIDLVDRLHELVRVAGVGPSGAGDEGDAAADGAEAKGGKKKRREAEDLMLSGVDRQFKKFTKARTRTERDLAELDLTLAEREELTHVVRKRAKALRRNVNALSGTDELTVAPLRDACQRLHTVLGDVQDSVTARQWLRRIARRAETAHESTFGFGVLFEHERGFSEHALDGFESDAAAVTAAYRELSESRRAARKRRKKGKKRKK</sequence>
<feature type="domain" description="CHAD" evidence="3">
    <location>
        <begin position="214"/>
        <end position="530"/>
    </location>
</feature>
<dbReference type="InterPro" id="IPR007899">
    <property type="entry name" value="CHAD_dom"/>
</dbReference>
<dbReference type="InterPro" id="IPR033469">
    <property type="entry name" value="CYTH-like_dom_sf"/>
</dbReference>
<dbReference type="AlphaFoldDB" id="A0A4R3ZZP0"/>
<dbReference type="PROSITE" id="PS51707">
    <property type="entry name" value="CYTH"/>
    <property type="match status" value="1"/>
</dbReference>
<dbReference type="PROSITE" id="PS51708">
    <property type="entry name" value="CHAD"/>
    <property type="match status" value="1"/>
</dbReference>
<evidence type="ECO:0000259" key="2">
    <source>
        <dbReference type="PROSITE" id="PS51707"/>
    </source>
</evidence>
<dbReference type="SUPFAM" id="SSF55154">
    <property type="entry name" value="CYTH-like phosphatases"/>
    <property type="match status" value="1"/>
</dbReference>
<comment type="caution">
    <text evidence="4">The sequence shown here is derived from an EMBL/GenBank/DDBJ whole genome shotgun (WGS) entry which is preliminary data.</text>
</comment>
<dbReference type="Proteomes" id="UP000295805">
    <property type="component" value="Unassembled WGS sequence"/>
</dbReference>